<comment type="caution">
    <text evidence="2">The sequence shown here is derived from an EMBL/GenBank/DDBJ whole genome shotgun (WGS) entry which is preliminary data.</text>
</comment>
<dbReference type="EMBL" id="JADWYK010000012">
    <property type="protein sequence ID" value="MBG8555307.1"/>
    <property type="molecule type" value="Genomic_DNA"/>
</dbReference>
<keyword evidence="3" id="KW-1185">Reference proteome</keyword>
<reference evidence="2 3" key="1">
    <citation type="submission" date="2020-11" db="EMBL/GenBank/DDBJ databases">
        <title>Hymenobacter sp.</title>
        <authorList>
            <person name="Kim M.K."/>
        </authorList>
    </citation>
    <scope>NUCLEOTIDE SEQUENCE [LARGE SCALE GENOMIC DNA]</scope>
    <source>
        <strain evidence="2 3">BT594</strain>
    </source>
</reference>
<feature type="compositionally biased region" description="Polar residues" evidence="1">
    <location>
        <begin position="57"/>
        <end position="66"/>
    </location>
</feature>
<accession>A0ABS0L5B1</accession>
<protein>
    <submittedName>
        <fullName evidence="2">Uncharacterized protein</fullName>
    </submittedName>
</protein>
<evidence type="ECO:0000313" key="3">
    <source>
        <dbReference type="Proteomes" id="UP000601099"/>
    </source>
</evidence>
<sequence length="90" mass="8817">MADNQHSTGPLDSETENEARARNFQPEGRQAPGSHDTGLNADDNSGSGGTADGKTIKGSNVSTNSEGPIGGGTASSGTGVSGGETGQVTL</sequence>
<feature type="compositionally biased region" description="Gly residues" evidence="1">
    <location>
        <begin position="68"/>
        <end position="90"/>
    </location>
</feature>
<proteinExistence type="predicted"/>
<evidence type="ECO:0000313" key="2">
    <source>
        <dbReference type="EMBL" id="MBG8555307.1"/>
    </source>
</evidence>
<organism evidence="2 3">
    <name type="scientific">Hymenobacter guriensis</name>
    <dbReference type="NCBI Taxonomy" id="2793065"/>
    <lineage>
        <taxon>Bacteria</taxon>
        <taxon>Pseudomonadati</taxon>
        <taxon>Bacteroidota</taxon>
        <taxon>Cytophagia</taxon>
        <taxon>Cytophagales</taxon>
        <taxon>Hymenobacteraceae</taxon>
        <taxon>Hymenobacter</taxon>
    </lineage>
</organism>
<feature type="region of interest" description="Disordered" evidence="1">
    <location>
        <begin position="1"/>
        <end position="90"/>
    </location>
</feature>
<name>A0ABS0L5B1_9BACT</name>
<dbReference type="Proteomes" id="UP000601099">
    <property type="component" value="Unassembled WGS sequence"/>
</dbReference>
<evidence type="ECO:0000256" key="1">
    <source>
        <dbReference type="SAM" id="MobiDB-lite"/>
    </source>
</evidence>
<dbReference type="RefSeq" id="WP_196956329.1">
    <property type="nucleotide sequence ID" value="NZ_JADWYK010000012.1"/>
</dbReference>
<gene>
    <name evidence="2" type="ORF">I5L79_17285</name>
</gene>
<feature type="compositionally biased region" description="Polar residues" evidence="1">
    <location>
        <begin position="1"/>
        <end position="10"/>
    </location>
</feature>